<sequence length="242" mass="27503">MKTNPRTITLYDTPLSQQNGYAPNMWRVRLILNYKKLNYRTQWVEIPDIPRTMRQIGAPSTKKDKDGRPIYVLPVIVDPSRNPPVILSNPSQIAEYLEASYPARPIFPDGSKALQTLFVHYITEVWARPLVTVMVSANAARLSERSQQHLFGGPPQQLSAAEYERGWAQVLNEFNFLSAVLEKNSGEDGDGVIVSGHELTYSDFAICSFLIWIERVSPNDGWLRVRDWHNHPSGPEQILFGI</sequence>
<feature type="domain" description="GST N-terminal" evidence="1">
    <location>
        <begin position="12"/>
        <end position="105"/>
    </location>
</feature>
<dbReference type="SUPFAM" id="SSF52833">
    <property type="entry name" value="Thioredoxin-like"/>
    <property type="match status" value="1"/>
</dbReference>
<dbReference type="InParanoid" id="A0A286UDV5"/>
<dbReference type="Pfam" id="PF13409">
    <property type="entry name" value="GST_N_2"/>
    <property type="match status" value="1"/>
</dbReference>
<evidence type="ECO:0000313" key="2">
    <source>
        <dbReference type="EMBL" id="PAV17699.1"/>
    </source>
</evidence>
<dbReference type="PROSITE" id="PS50404">
    <property type="entry name" value="GST_NTER"/>
    <property type="match status" value="1"/>
</dbReference>
<dbReference type="InterPro" id="IPR054416">
    <property type="entry name" value="GST_UstS-like_C"/>
</dbReference>
<dbReference type="Gene3D" id="3.40.30.10">
    <property type="entry name" value="Glutaredoxin"/>
    <property type="match status" value="1"/>
</dbReference>
<name>A0A286UDV5_9AGAM</name>
<dbReference type="InterPro" id="IPR004045">
    <property type="entry name" value="Glutathione_S-Trfase_N"/>
</dbReference>
<dbReference type="AlphaFoldDB" id="A0A286UDV5"/>
<reference evidence="2 3" key="1">
    <citation type="journal article" date="2017" name="Mol. Ecol.">
        <title>Comparative and population genomic landscape of Phellinus noxius: A hypervariable fungus causing root rot in trees.</title>
        <authorList>
            <person name="Chung C.L."/>
            <person name="Lee T.J."/>
            <person name="Akiba M."/>
            <person name="Lee H.H."/>
            <person name="Kuo T.H."/>
            <person name="Liu D."/>
            <person name="Ke H.M."/>
            <person name="Yokoi T."/>
            <person name="Roa M.B."/>
            <person name="Lu M.J."/>
            <person name="Chang Y.Y."/>
            <person name="Ann P.J."/>
            <person name="Tsai J.N."/>
            <person name="Chen C.Y."/>
            <person name="Tzean S.S."/>
            <person name="Ota Y."/>
            <person name="Hattori T."/>
            <person name="Sahashi N."/>
            <person name="Liou R.F."/>
            <person name="Kikuchi T."/>
            <person name="Tsai I.J."/>
        </authorList>
    </citation>
    <scope>NUCLEOTIDE SEQUENCE [LARGE SCALE GENOMIC DNA]</scope>
    <source>
        <strain evidence="2 3">FFPRI411160</strain>
    </source>
</reference>
<dbReference type="InterPro" id="IPR036249">
    <property type="entry name" value="Thioredoxin-like_sf"/>
</dbReference>
<dbReference type="STRING" id="2282107.A0A286UDV5"/>
<organism evidence="2 3">
    <name type="scientific">Pyrrhoderma noxium</name>
    <dbReference type="NCBI Taxonomy" id="2282107"/>
    <lineage>
        <taxon>Eukaryota</taxon>
        <taxon>Fungi</taxon>
        <taxon>Dikarya</taxon>
        <taxon>Basidiomycota</taxon>
        <taxon>Agaricomycotina</taxon>
        <taxon>Agaricomycetes</taxon>
        <taxon>Hymenochaetales</taxon>
        <taxon>Hymenochaetaceae</taxon>
        <taxon>Pyrrhoderma</taxon>
    </lineage>
</organism>
<dbReference type="Gene3D" id="1.20.1050.10">
    <property type="match status" value="1"/>
</dbReference>
<evidence type="ECO:0000259" key="1">
    <source>
        <dbReference type="PROSITE" id="PS50404"/>
    </source>
</evidence>
<dbReference type="EMBL" id="NBII01000006">
    <property type="protein sequence ID" value="PAV17699.1"/>
    <property type="molecule type" value="Genomic_DNA"/>
</dbReference>
<dbReference type="OrthoDB" id="4951845at2759"/>
<gene>
    <name evidence="2" type="ORF">PNOK_0618500</name>
</gene>
<keyword evidence="3" id="KW-1185">Reference proteome</keyword>
<evidence type="ECO:0000313" key="3">
    <source>
        <dbReference type="Proteomes" id="UP000217199"/>
    </source>
</evidence>
<dbReference type="Pfam" id="PF22041">
    <property type="entry name" value="GST_C_7"/>
    <property type="match status" value="1"/>
</dbReference>
<protein>
    <recommendedName>
        <fullName evidence="1">GST N-terminal domain-containing protein</fullName>
    </recommendedName>
</protein>
<proteinExistence type="predicted"/>
<comment type="caution">
    <text evidence="2">The sequence shown here is derived from an EMBL/GenBank/DDBJ whole genome shotgun (WGS) entry which is preliminary data.</text>
</comment>
<dbReference type="Proteomes" id="UP000217199">
    <property type="component" value="Unassembled WGS sequence"/>
</dbReference>
<accession>A0A286UDV5</accession>